<reference evidence="1" key="1">
    <citation type="submission" date="2020-06" db="EMBL/GenBank/DDBJ databases">
        <title>Whole Genome Sequence of Bradyrhizobium sp. Strain 1S1.</title>
        <authorList>
            <person name="Bromfield E.S.P."/>
            <person name="Cloutier S."/>
        </authorList>
    </citation>
    <scope>NUCLEOTIDE SEQUENCE [LARGE SCALE GENOMIC DNA]</scope>
    <source>
        <strain evidence="1">1S1</strain>
    </source>
</reference>
<comment type="caution">
    <text evidence="1">The sequence shown here is derived from an EMBL/GenBank/DDBJ whole genome shotgun (WGS) entry which is preliminary data.</text>
</comment>
<accession>A0A974A387</accession>
<dbReference type="RefSeq" id="WP_166205759.1">
    <property type="nucleotide sequence ID" value="NZ_CP088285.1"/>
</dbReference>
<sequence>MSKPVYMVLRRAEPGTHYVLATHRKFYRYSEAALFTQSLAVSCNPIILMI</sequence>
<dbReference type="EMBL" id="JAAOLE020000001">
    <property type="protein sequence ID" value="NVI46437.1"/>
    <property type="molecule type" value="Genomic_DNA"/>
</dbReference>
<evidence type="ECO:0000313" key="1">
    <source>
        <dbReference type="EMBL" id="NVI46437.1"/>
    </source>
</evidence>
<protein>
    <submittedName>
        <fullName evidence="1">Uncharacterized protein</fullName>
    </submittedName>
</protein>
<gene>
    <name evidence="1" type="ORF">HAP48_026460</name>
</gene>
<organism evidence="1">
    <name type="scientific">Bradyrhizobium septentrionale</name>
    <dbReference type="NCBI Taxonomy" id="1404411"/>
    <lineage>
        <taxon>Bacteria</taxon>
        <taxon>Pseudomonadati</taxon>
        <taxon>Pseudomonadota</taxon>
        <taxon>Alphaproteobacteria</taxon>
        <taxon>Hyphomicrobiales</taxon>
        <taxon>Nitrobacteraceae</taxon>
        <taxon>Bradyrhizobium</taxon>
    </lineage>
</organism>
<proteinExistence type="predicted"/>
<name>A0A974A387_9BRAD</name>
<dbReference type="AlphaFoldDB" id="A0A974A387"/>